<proteinExistence type="predicted"/>
<dbReference type="EMBL" id="BAABJO010000010">
    <property type="protein sequence ID" value="GAA5122032.1"/>
    <property type="molecule type" value="Genomic_DNA"/>
</dbReference>
<dbReference type="Gene3D" id="3.30.1050.10">
    <property type="entry name" value="SCP2 sterol-binding domain"/>
    <property type="match status" value="1"/>
</dbReference>
<accession>A0ABP9NM94</accession>
<comment type="caution">
    <text evidence="1">The sequence shown here is derived from an EMBL/GenBank/DDBJ whole genome shotgun (WGS) entry which is preliminary data.</text>
</comment>
<evidence type="ECO:0000313" key="2">
    <source>
        <dbReference type="Proteomes" id="UP001500804"/>
    </source>
</evidence>
<evidence type="ECO:0000313" key="1">
    <source>
        <dbReference type="EMBL" id="GAA5122032.1"/>
    </source>
</evidence>
<sequence>MTALFSPAWADAAREAVDGGPSDEVRAGKLPAYWEWIDDARARHDGTWALVAPDLPGCLLLEWERGRCTRAAVGGAGSAPAATYVLSAPLAVWQELVGGADAGRLVMYRRIRLERGDVLAFFRIVYFVVESLAAIGRVRAG</sequence>
<reference evidence="2" key="1">
    <citation type="journal article" date="2019" name="Int. J. Syst. Evol. Microbiol.">
        <title>The Global Catalogue of Microorganisms (GCM) 10K type strain sequencing project: providing services to taxonomists for standard genome sequencing and annotation.</title>
        <authorList>
            <consortium name="The Broad Institute Genomics Platform"/>
            <consortium name="The Broad Institute Genome Sequencing Center for Infectious Disease"/>
            <person name="Wu L."/>
            <person name="Ma J."/>
        </authorList>
    </citation>
    <scope>NUCLEOTIDE SEQUENCE [LARGE SCALE GENOMIC DNA]</scope>
    <source>
        <strain evidence="2">JCM 18302</strain>
    </source>
</reference>
<evidence type="ECO:0008006" key="3">
    <source>
        <dbReference type="Google" id="ProtNLM"/>
    </source>
</evidence>
<dbReference type="Proteomes" id="UP001500804">
    <property type="component" value="Unassembled WGS sequence"/>
</dbReference>
<gene>
    <name evidence="1" type="ORF">GCM10023320_31680</name>
</gene>
<organism evidence="1 2">
    <name type="scientific">Pseudonocardia adelaidensis</name>
    <dbReference type="NCBI Taxonomy" id="648754"/>
    <lineage>
        <taxon>Bacteria</taxon>
        <taxon>Bacillati</taxon>
        <taxon>Actinomycetota</taxon>
        <taxon>Actinomycetes</taxon>
        <taxon>Pseudonocardiales</taxon>
        <taxon>Pseudonocardiaceae</taxon>
        <taxon>Pseudonocardia</taxon>
    </lineage>
</organism>
<name>A0ABP9NM94_9PSEU</name>
<keyword evidence="2" id="KW-1185">Reference proteome</keyword>
<protein>
    <recommendedName>
        <fullName evidence="3">SCP2 domain-containing protein</fullName>
    </recommendedName>
</protein>
<dbReference type="InterPro" id="IPR036527">
    <property type="entry name" value="SCP2_sterol-bd_dom_sf"/>
</dbReference>
<dbReference type="SUPFAM" id="SSF55718">
    <property type="entry name" value="SCP-like"/>
    <property type="match status" value="1"/>
</dbReference>
<dbReference type="RefSeq" id="WP_345605832.1">
    <property type="nucleotide sequence ID" value="NZ_BAABJO010000010.1"/>
</dbReference>